<dbReference type="InterPro" id="IPR049326">
    <property type="entry name" value="Rhodopsin_dom_fungi"/>
</dbReference>
<comment type="subcellular location">
    <subcellularLocation>
        <location evidence="1">Membrane</location>
        <topology evidence="1">Multi-pass membrane protein</topology>
    </subcellularLocation>
</comment>
<feature type="transmembrane region" description="Helical" evidence="6">
    <location>
        <begin position="51"/>
        <end position="76"/>
    </location>
</feature>
<dbReference type="AlphaFoldDB" id="A0AAD6HC49"/>
<evidence type="ECO:0000256" key="1">
    <source>
        <dbReference type="ARBA" id="ARBA00004141"/>
    </source>
</evidence>
<feature type="transmembrane region" description="Helical" evidence="6">
    <location>
        <begin position="20"/>
        <end position="39"/>
    </location>
</feature>
<gene>
    <name evidence="8" type="ORF">N7493_011443</name>
</gene>
<dbReference type="PANTHER" id="PTHR33048:SF155">
    <property type="entry name" value="INTEGRAL MEMBRANE PROTEIN"/>
    <property type="match status" value="1"/>
</dbReference>
<dbReference type="Proteomes" id="UP001215712">
    <property type="component" value="Unassembled WGS sequence"/>
</dbReference>
<reference evidence="8" key="2">
    <citation type="submission" date="2023-01" db="EMBL/GenBank/DDBJ databases">
        <authorList>
            <person name="Petersen C."/>
        </authorList>
    </citation>
    <scope>NUCLEOTIDE SEQUENCE</scope>
    <source>
        <strain evidence="8">IBT 17514</strain>
    </source>
</reference>
<evidence type="ECO:0000256" key="4">
    <source>
        <dbReference type="ARBA" id="ARBA00023136"/>
    </source>
</evidence>
<feature type="domain" description="Rhodopsin" evidence="7">
    <location>
        <begin position="35"/>
        <end position="278"/>
    </location>
</feature>
<keyword evidence="4 6" id="KW-0472">Membrane</keyword>
<dbReference type="Pfam" id="PF20684">
    <property type="entry name" value="Fung_rhodopsin"/>
    <property type="match status" value="1"/>
</dbReference>
<sequence>MTDSSGDGKLTSNKGPMMMAVMWALTSVAFILVAARLCVRTRILRNLGADDWLITLAMFFGVIFVVTSTISVHYGYGQHLTRLVESNAEKALMWNMISFIFGIVSFAIPKLAIAALLNRLLNPTNIQKIIMWSLTGMVSAIAFANIILYLTECKPVEGIFKPLMVESGAAACREPWILIHFATFNGAFSAFVDLYLATYPGFVLFHLQMSLRKRIALSTALGLGSVAAATAIVKCTQLKGLADTADGTYATVPLVIWTCVETNVCVIAACIPTLQPFMDWVLKKMKLLSSHKVQYRSSQFDASAKYGQRYASSSFQHPHARGVAVVEGPGSLSKRDSTERILDEIDLRHIRRTDEVQIDYERQTASSKASQRST</sequence>
<feature type="transmembrane region" description="Helical" evidence="6">
    <location>
        <begin position="254"/>
        <end position="274"/>
    </location>
</feature>
<organism evidence="8 9">
    <name type="scientific">Penicillium malachiteum</name>
    <dbReference type="NCBI Taxonomy" id="1324776"/>
    <lineage>
        <taxon>Eukaryota</taxon>
        <taxon>Fungi</taxon>
        <taxon>Dikarya</taxon>
        <taxon>Ascomycota</taxon>
        <taxon>Pezizomycotina</taxon>
        <taxon>Eurotiomycetes</taxon>
        <taxon>Eurotiomycetidae</taxon>
        <taxon>Eurotiales</taxon>
        <taxon>Aspergillaceae</taxon>
        <taxon>Penicillium</taxon>
    </lineage>
</organism>
<evidence type="ECO:0000256" key="6">
    <source>
        <dbReference type="SAM" id="Phobius"/>
    </source>
</evidence>
<accession>A0AAD6HC49</accession>
<dbReference type="EMBL" id="JAQJAN010000020">
    <property type="protein sequence ID" value="KAJ5704305.1"/>
    <property type="molecule type" value="Genomic_DNA"/>
</dbReference>
<proteinExistence type="inferred from homology"/>
<keyword evidence="9" id="KW-1185">Reference proteome</keyword>
<evidence type="ECO:0000256" key="5">
    <source>
        <dbReference type="ARBA" id="ARBA00038359"/>
    </source>
</evidence>
<evidence type="ECO:0000259" key="7">
    <source>
        <dbReference type="Pfam" id="PF20684"/>
    </source>
</evidence>
<feature type="transmembrane region" description="Helical" evidence="6">
    <location>
        <begin position="177"/>
        <end position="203"/>
    </location>
</feature>
<keyword evidence="2 6" id="KW-0812">Transmembrane</keyword>
<comment type="similarity">
    <text evidence="5">Belongs to the SAT4 family.</text>
</comment>
<protein>
    <recommendedName>
        <fullName evidence="7">Rhodopsin domain-containing protein</fullName>
    </recommendedName>
</protein>
<name>A0AAD6HC49_9EURO</name>
<comment type="caution">
    <text evidence="8">The sequence shown here is derived from an EMBL/GenBank/DDBJ whole genome shotgun (WGS) entry which is preliminary data.</text>
</comment>
<dbReference type="InterPro" id="IPR052337">
    <property type="entry name" value="SAT4-like"/>
</dbReference>
<evidence type="ECO:0000256" key="2">
    <source>
        <dbReference type="ARBA" id="ARBA00022692"/>
    </source>
</evidence>
<dbReference type="GO" id="GO:0016020">
    <property type="term" value="C:membrane"/>
    <property type="evidence" value="ECO:0007669"/>
    <property type="project" value="UniProtKB-SubCell"/>
</dbReference>
<feature type="transmembrane region" description="Helical" evidence="6">
    <location>
        <begin position="215"/>
        <end position="234"/>
    </location>
</feature>
<feature type="transmembrane region" description="Helical" evidence="6">
    <location>
        <begin position="129"/>
        <end position="150"/>
    </location>
</feature>
<evidence type="ECO:0000313" key="8">
    <source>
        <dbReference type="EMBL" id="KAJ5704305.1"/>
    </source>
</evidence>
<evidence type="ECO:0000256" key="3">
    <source>
        <dbReference type="ARBA" id="ARBA00022989"/>
    </source>
</evidence>
<feature type="transmembrane region" description="Helical" evidence="6">
    <location>
        <begin position="96"/>
        <end position="117"/>
    </location>
</feature>
<dbReference type="PANTHER" id="PTHR33048">
    <property type="entry name" value="PTH11-LIKE INTEGRAL MEMBRANE PROTEIN (AFU_ORTHOLOGUE AFUA_5G11245)"/>
    <property type="match status" value="1"/>
</dbReference>
<keyword evidence="3 6" id="KW-1133">Transmembrane helix</keyword>
<reference evidence="8" key="1">
    <citation type="journal article" date="2023" name="IMA Fungus">
        <title>Comparative genomic study of the Penicillium genus elucidates a diverse pangenome and 15 lateral gene transfer events.</title>
        <authorList>
            <person name="Petersen C."/>
            <person name="Sorensen T."/>
            <person name="Nielsen M.R."/>
            <person name="Sondergaard T.E."/>
            <person name="Sorensen J.L."/>
            <person name="Fitzpatrick D.A."/>
            <person name="Frisvad J.C."/>
            <person name="Nielsen K.L."/>
        </authorList>
    </citation>
    <scope>NUCLEOTIDE SEQUENCE</scope>
    <source>
        <strain evidence="8">IBT 17514</strain>
    </source>
</reference>
<evidence type="ECO:0000313" key="9">
    <source>
        <dbReference type="Proteomes" id="UP001215712"/>
    </source>
</evidence>